<keyword evidence="3" id="KW-1185">Reference proteome</keyword>
<proteinExistence type="predicted"/>
<accession>A0A4R7ZIM6</accession>
<gene>
    <name evidence="2" type="ORF">EV650_3537</name>
</gene>
<sequence>MAFGAKDNKSTAKDQGKTEKGGKGGKGTTPRDLPILTPARPPKREGQGR</sequence>
<name>A0A4R7ZIM6_9ACTN</name>
<protein>
    <submittedName>
        <fullName evidence="2">Uncharacterized protein</fullName>
    </submittedName>
</protein>
<organism evidence="2 3">
    <name type="scientific">Kribbella kalugense</name>
    <dbReference type="NCBI Taxonomy" id="2512221"/>
    <lineage>
        <taxon>Bacteria</taxon>
        <taxon>Bacillati</taxon>
        <taxon>Actinomycetota</taxon>
        <taxon>Actinomycetes</taxon>
        <taxon>Propionibacteriales</taxon>
        <taxon>Kribbellaceae</taxon>
        <taxon>Kribbella</taxon>
    </lineage>
</organism>
<dbReference type="EMBL" id="SODF01000002">
    <property type="protein sequence ID" value="TDW16976.1"/>
    <property type="molecule type" value="Genomic_DNA"/>
</dbReference>
<dbReference type="Proteomes" id="UP000295447">
    <property type="component" value="Unassembled WGS sequence"/>
</dbReference>
<evidence type="ECO:0000313" key="3">
    <source>
        <dbReference type="Proteomes" id="UP000295447"/>
    </source>
</evidence>
<reference evidence="2 3" key="1">
    <citation type="submission" date="2019-03" db="EMBL/GenBank/DDBJ databases">
        <title>Genomic Encyclopedia of Type Strains, Phase III (KMG-III): the genomes of soil and plant-associated and newly described type strains.</title>
        <authorList>
            <person name="Whitman W."/>
        </authorList>
    </citation>
    <scope>NUCLEOTIDE SEQUENCE [LARGE SCALE GENOMIC DNA]</scope>
    <source>
        <strain evidence="2 3">VKM Ac-2570</strain>
    </source>
</reference>
<feature type="region of interest" description="Disordered" evidence="1">
    <location>
        <begin position="1"/>
        <end position="49"/>
    </location>
</feature>
<comment type="caution">
    <text evidence="2">The sequence shown here is derived from an EMBL/GenBank/DDBJ whole genome shotgun (WGS) entry which is preliminary data.</text>
</comment>
<evidence type="ECO:0000313" key="2">
    <source>
        <dbReference type="EMBL" id="TDW16976.1"/>
    </source>
</evidence>
<evidence type="ECO:0000256" key="1">
    <source>
        <dbReference type="SAM" id="MobiDB-lite"/>
    </source>
</evidence>
<dbReference type="AlphaFoldDB" id="A0A4R7ZIM6"/>
<feature type="compositionally biased region" description="Basic and acidic residues" evidence="1">
    <location>
        <begin position="1"/>
        <end position="22"/>
    </location>
</feature>